<keyword evidence="2" id="KW-1185">Reference proteome</keyword>
<proteinExistence type="predicted"/>
<evidence type="ECO:0000313" key="1">
    <source>
        <dbReference type="EMBL" id="USE78931.1"/>
    </source>
</evidence>
<dbReference type="RefSeq" id="WP_023265024.1">
    <property type="nucleotide sequence ID" value="NZ_CP098736.1"/>
</dbReference>
<sequence>MIHELMPRQAVREQGAEAFRRGATEHDNPHWPPGTDAYLEWLSGFKTEQYKAAKAA</sequence>
<dbReference type="EMBL" id="CP098736">
    <property type="protein sequence ID" value="USE78931.1"/>
    <property type="molecule type" value="Genomic_DNA"/>
</dbReference>
<gene>
    <name evidence="1" type="ORF">NDR89_20050</name>
</gene>
<accession>A0ABY4VNW5</accession>
<name>A0ABY4VNW5_9BURK</name>
<organism evidence="1 2">
    <name type="scientific">Cupriavidus gilardii</name>
    <dbReference type="NCBI Taxonomy" id="82541"/>
    <lineage>
        <taxon>Bacteria</taxon>
        <taxon>Pseudomonadati</taxon>
        <taxon>Pseudomonadota</taxon>
        <taxon>Betaproteobacteria</taxon>
        <taxon>Burkholderiales</taxon>
        <taxon>Burkholderiaceae</taxon>
        <taxon>Cupriavidus</taxon>
    </lineage>
</organism>
<evidence type="ECO:0000313" key="2">
    <source>
        <dbReference type="Proteomes" id="UP001056648"/>
    </source>
</evidence>
<protein>
    <submittedName>
        <fullName evidence="1">Uncharacterized protein</fullName>
    </submittedName>
</protein>
<dbReference type="Proteomes" id="UP001056648">
    <property type="component" value="Chromosome 2"/>
</dbReference>
<reference evidence="1" key="1">
    <citation type="submission" date="2022-06" db="EMBL/GenBank/DDBJ databases">
        <title>Complete genome sequence and characterization of Cupriavidus gilardii QJ1 isolated from contaminating cells.</title>
        <authorList>
            <person name="Qi J."/>
        </authorList>
    </citation>
    <scope>NUCLEOTIDE SEQUENCE</scope>
    <source>
        <strain evidence="1">QJ1</strain>
    </source>
</reference>